<keyword evidence="2" id="KW-0472">Membrane</keyword>
<dbReference type="Proteomes" id="UP000694406">
    <property type="component" value="Unplaced"/>
</dbReference>
<dbReference type="AlphaFoldDB" id="A0A8C5SW69"/>
<evidence type="ECO:0008006" key="5">
    <source>
        <dbReference type="Google" id="ProtNLM"/>
    </source>
</evidence>
<evidence type="ECO:0000256" key="2">
    <source>
        <dbReference type="SAM" id="Phobius"/>
    </source>
</evidence>
<proteinExistence type="predicted"/>
<keyword evidence="2" id="KW-0812">Transmembrane</keyword>
<reference evidence="3" key="2">
    <citation type="submission" date="2025-09" db="UniProtKB">
        <authorList>
            <consortium name="Ensembl"/>
        </authorList>
    </citation>
    <scope>IDENTIFICATION</scope>
</reference>
<dbReference type="Gene3D" id="1.10.287.770">
    <property type="entry name" value="YojJ-like"/>
    <property type="match status" value="1"/>
</dbReference>
<feature type="region of interest" description="Disordered" evidence="1">
    <location>
        <begin position="68"/>
        <end position="87"/>
    </location>
</feature>
<sequence length="87" mass="9383">GSSRNDASHIEKTALCVGGKNSLQKWSQPEKDSKTPGTIAGIVLGDLFLTLLIALGVYYVVSCIYKQQSTSSGKEERFPHPQCTLSP</sequence>
<dbReference type="GeneTree" id="ENSGT00960000192846"/>
<reference evidence="3" key="1">
    <citation type="submission" date="2025-08" db="UniProtKB">
        <authorList>
            <consortium name="Ensembl"/>
        </authorList>
    </citation>
    <scope>IDENTIFICATION</scope>
</reference>
<organism evidence="3 4">
    <name type="scientific">Laticauda laticaudata</name>
    <name type="common">Blue-ringed sea krait</name>
    <name type="synonym">Blue-lipped sea krait</name>
    <dbReference type="NCBI Taxonomy" id="8630"/>
    <lineage>
        <taxon>Eukaryota</taxon>
        <taxon>Metazoa</taxon>
        <taxon>Chordata</taxon>
        <taxon>Craniata</taxon>
        <taxon>Vertebrata</taxon>
        <taxon>Euteleostomi</taxon>
        <taxon>Lepidosauria</taxon>
        <taxon>Squamata</taxon>
        <taxon>Bifurcata</taxon>
        <taxon>Unidentata</taxon>
        <taxon>Episquamata</taxon>
        <taxon>Toxicofera</taxon>
        <taxon>Serpentes</taxon>
        <taxon>Colubroidea</taxon>
        <taxon>Elapidae</taxon>
        <taxon>Laticaudinae</taxon>
        <taxon>Laticauda</taxon>
    </lineage>
</organism>
<evidence type="ECO:0000313" key="4">
    <source>
        <dbReference type="Proteomes" id="UP000694406"/>
    </source>
</evidence>
<dbReference type="Ensembl" id="ENSLLTT00000025225.1">
    <property type="protein sequence ID" value="ENSLLTP00000024342.1"/>
    <property type="gene ID" value="ENSLLTG00000017917.1"/>
</dbReference>
<accession>A0A8C5SW69</accession>
<name>A0A8C5SW69_LATLA</name>
<protein>
    <recommendedName>
        <fullName evidence="5">DNAX-activation protein 10</fullName>
    </recommendedName>
</protein>
<feature type="transmembrane region" description="Helical" evidence="2">
    <location>
        <begin position="39"/>
        <end position="61"/>
    </location>
</feature>
<keyword evidence="2" id="KW-1133">Transmembrane helix</keyword>
<evidence type="ECO:0000256" key="1">
    <source>
        <dbReference type="SAM" id="MobiDB-lite"/>
    </source>
</evidence>
<keyword evidence="4" id="KW-1185">Reference proteome</keyword>
<evidence type="ECO:0000313" key="3">
    <source>
        <dbReference type="Ensembl" id="ENSLLTP00000024342.1"/>
    </source>
</evidence>